<organism evidence="2 3">
    <name type="scientific">Setomelanomma holmii</name>
    <dbReference type="NCBI Taxonomy" id="210430"/>
    <lineage>
        <taxon>Eukaryota</taxon>
        <taxon>Fungi</taxon>
        <taxon>Dikarya</taxon>
        <taxon>Ascomycota</taxon>
        <taxon>Pezizomycotina</taxon>
        <taxon>Dothideomycetes</taxon>
        <taxon>Pleosporomycetidae</taxon>
        <taxon>Pleosporales</taxon>
        <taxon>Pleosporineae</taxon>
        <taxon>Phaeosphaeriaceae</taxon>
        <taxon>Setomelanomma</taxon>
    </lineage>
</organism>
<evidence type="ECO:0000313" key="2">
    <source>
        <dbReference type="EMBL" id="KAF2029569.1"/>
    </source>
</evidence>
<feature type="transmembrane region" description="Helical" evidence="1">
    <location>
        <begin position="615"/>
        <end position="641"/>
    </location>
</feature>
<name>A0A9P4H8E7_9PLEO</name>
<feature type="transmembrane region" description="Helical" evidence="1">
    <location>
        <begin position="161"/>
        <end position="186"/>
    </location>
</feature>
<dbReference type="Proteomes" id="UP000799777">
    <property type="component" value="Unassembled WGS sequence"/>
</dbReference>
<keyword evidence="1" id="KW-0472">Membrane</keyword>
<accession>A0A9P4H8E7</accession>
<feature type="transmembrane region" description="Helical" evidence="1">
    <location>
        <begin position="89"/>
        <end position="121"/>
    </location>
</feature>
<sequence length="713" mass="80527">MADPQSAAKIPYQFIQPIDDETSLPSPPPEKPRTKWEKLGTYNFWVLILGTIIILISIAFLAFMWAVAWRRNETEHIPRLWIEIVSRNWTARVVTLATLLARVAIAAQLCVFAAIMAAFILERVGASNEDFPMLSMIRCANTGPQALIWNVFHTITKRSQLAYSFIIVVTILNALALQFMSTILLADFDNDLVILDHYNDDILWGVDASRAEIVTAGSDYWRSSQESMPTFAEYSHNGSHGANFTDTGLTYRGFLPFSNATLRENILSYSGPMTVVDERVVCVKPTLSNATFSIPAATDDVLSATFNFNHTHPDIVQLGDKTKFTCTMPHSWHEHATNYWYLSICRLELGFAELAGGILPDDVERTHQTNVWVVFNVTSAWTRDEEWLEMVPSKEDTVTLSLRQVDSPDGPWTKLVNPNITVDASLCVFNPKPDVYEVETKGSRFTFPSDSKLYWNSTSQKYDTLWARLQLQGIGPTELEEIGYPSNYTFDQETRGVLALEPVSNWNDYRATTKYHARYQDVIHGSLDKNKPWYYAGNINDSFVVTPKAGIADAIHRNHMWILQDTLRSTSNPAIGIQAVTHVVMQNAYYDWFANYDLNSTATYSMTESRYIPVIWMHFTVVAALLALHFVLLITAVVLFFTKTDVSLLGNAWQAVAQVYSNDTAAAFQHGTMATDEEVRHSVKSTGFHKSRVMIRRSERNGRLEAISVKPDS</sequence>
<reference evidence="2" key="1">
    <citation type="journal article" date="2020" name="Stud. Mycol.">
        <title>101 Dothideomycetes genomes: a test case for predicting lifestyles and emergence of pathogens.</title>
        <authorList>
            <person name="Haridas S."/>
            <person name="Albert R."/>
            <person name="Binder M."/>
            <person name="Bloem J."/>
            <person name="Labutti K."/>
            <person name="Salamov A."/>
            <person name="Andreopoulos B."/>
            <person name="Baker S."/>
            <person name="Barry K."/>
            <person name="Bills G."/>
            <person name="Bluhm B."/>
            <person name="Cannon C."/>
            <person name="Castanera R."/>
            <person name="Culley D."/>
            <person name="Daum C."/>
            <person name="Ezra D."/>
            <person name="Gonzalez J."/>
            <person name="Henrissat B."/>
            <person name="Kuo A."/>
            <person name="Liang C."/>
            <person name="Lipzen A."/>
            <person name="Lutzoni F."/>
            <person name="Magnuson J."/>
            <person name="Mondo S."/>
            <person name="Nolan M."/>
            <person name="Ohm R."/>
            <person name="Pangilinan J."/>
            <person name="Park H.-J."/>
            <person name="Ramirez L."/>
            <person name="Alfaro M."/>
            <person name="Sun H."/>
            <person name="Tritt A."/>
            <person name="Yoshinaga Y."/>
            <person name="Zwiers L.-H."/>
            <person name="Turgeon B."/>
            <person name="Goodwin S."/>
            <person name="Spatafora J."/>
            <person name="Crous P."/>
            <person name="Grigoriev I."/>
        </authorList>
    </citation>
    <scope>NUCLEOTIDE SEQUENCE</scope>
    <source>
        <strain evidence="2">CBS 110217</strain>
    </source>
</reference>
<gene>
    <name evidence="2" type="ORF">EK21DRAFT_89660</name>
</gene>
<keyword evidence="3" id="KW-1185">Reference proteome</keyword>
<keyword evidence="1" id="KW-1133">Transmembrane helix</keyword>
<comment type="caution">
    <text evidence="2">The sequence shown here is derived from an EMBL/GenBank/DDBJ whole genome shotgun (WGS) entry which is preliminary data.</text>
</comment>
<dbReference type="AlphaFoldDB" id="A0A9P4H8E7"/>
<protein>
    <submittedName>
        <fullName evidence="2">Uncharacterized protein</fullName>
    </submittedName>
</protein>
<keyword evidence="1" id="KW-0812">Transmembrane</keyword>
<dbReference type="EMBL" id="ML978199">
    <property type="protein sequence ID" value="KAF2029569.1"/>
    <property type="molecule type" value="Genomic_DNA"/>
</dbReference>
<evidence type="ECO:0000256" key="1">
    <source>
        <dbReference type="SAM" id="Phobius"/>
    </source>
</evidence>
<evidence type="ECO:0000313" key="3">
    <source>
        <dbReference type="Proteomes" id="UP000799777"/>
    </source>
</evidence>
<feature type="transmembrane region" description="Helical" evidence="1">
    <location>
        <begin position="44"/>
        <end position="68"/>
    </location>
</feature>
<dbReference type="OrthoDB" id="5428040at2759"/>
<proteinExistence type="predicted"/>